<reference evidence="1" key="1">
    <citation type="submission" date="2021-05" db="EMBL/GenBank/DDBJ databases">
        <title>The genome of the haptophyte Pavlova lutheri (Diacronema luteri, Pavlovales) - a model for lipid biosynthesis in eukaryotic algae.</title>
        <authorList>
            <person name="Hulatt C.J."/>
            <person name="Posewitz M.C."/>
        </authorList>
    </citation>
    <scope>NUCLEOTIDE SEQUENCE</scope>
    <source>
        <strain evidence="1">NIVA-4/92</strain>
    </source>
</reference>
<gene>
    <name evidence="1" type="ORF">KFE25_010435</name>
</gene>
<evidence type="ECO:0000313" key="1">
    <source>
        <dbReference type="EMBL" id="KAG8462610.1"/>
    </source>
</evidence>
<accession>A0A8J5XNS0</accession>
<dbReference type="EMBL" id="JAGTXO010000020">
    <property type="protein sequence ID" value="KAG8462610.1"/>
    <property type="molecule type" value="Genomic_DNA"/>
</dbReference>
<protein>
    <submittedName>
        <fullName evidence="1">Uncharacterized protein</fullName>
    </submittedName>
</protein>
<comment type="caution">
    <text evidence="1">The sequence shown here is derived from an EMBL/GenBank/DDBJ whole genome shotgun (WGS) entry which is preliminary data.</text>
</comment>
<evidence type="ECO:0000313" key="2">
    <source>
        <dbReference type="Proteomes" id="UP000751190"/>
    </source>
</evidence>
<proteinExistence type="predicted"/>
<keyword evidence="2" id="KW-1185">Reference proteome</keyword>
<dbReference type="AlphaFoldDB" id="A0A8J5XNS0"/>
<name>A0A8J5XNS0_DIALT</name>
<dbReference type="Proteomes" id="UP000751190">
    <property type="component" value="Unassembled WGS sequence"/>
</dbReference>
<sequence length="630" mass="62194">MAVVTPSACRRVRLSFAALDDEGERDDDGARDERRDRSLLVAPRPLGLGQPLAALVRLPADAPGEWCGCEIAVGALGALCVFDAGSESDARVRARFELDLPLAAACCAPLAKAAPASGRSSVGAERGDDGATEPQLLLLGCDGALRALPLRVLHELRAGRAAVAPPPGAPPPGAIAPVPRDTLRAVRLRAPCVALCARAGRTSALLADGSEVSFAHTRNGAAGARAAAPDVCDAASGATSGGVASGAASGDMADVTERGLRAALQLVGRSEAALGAAHAARSAAVARAAALAAAWAERCALSGALLTGPPDASGAKRARGRGGAPPLCAERAAAAATPSAGAGRAPHALLVRVALVGCADAADAATFAAAVPAPAPAGGFGVRSGRLACFRSCALDTPAALPPPAVARAVRERADGARVDAILEQSARAAVAELGAHAGAVRVDVLIAHTLDEPRDGERGGEVGGALGGARVALLPTAVALAPTCRLAAADGAPPALQALAASHVRAAVAAGACAPHPRAAAGGAPPLLRVLQQVAPCGAPSPPPPLAAAPSPMAARARVRSAVQALVPSQAALAALADDAAECAALRRSGAPVEGTSVALVRALVGEWARVRAVLRAVDAELGWARFEI</sequence>
<organism evidence="1 2">
    <name type="scientific">Diacronema lutheri</name>
    <name type="common">Unicellular marine alga</name>
    <name type="synonym">Monochrysis lutheri</name>
    <dbReference type="NCBI Taxonomy" id="2081491"/>
    <lineage>
        <taxon>Eukaryota</taxon>
        <taxon>Haptista</taxon>
        <taxon>Haptophyta</taxon>
        <taxon>Pavlovophyceae</taxon>
        <taxon>Pavlovales</taxon>
        <taxon>Pavlovaceae</taxon>
        <taxon>Diacronema</taxon>
    </lineage>
</organism>